<evidence type="ECO:0000256" key="1">
    <source>
        <dbReference type="ARBA" id="ARBA00022777"/>
    </source>
</evidence>
<proteinExistence type="predicted"/>
<dbReference type="SUPFAM" id="SSF55785">
    <property type="entry name" value="PYP-like sensor domain (PAS domain)"/>
    <property type="match status" value="2"/>
</dbReference>
<evidence type="ECO:0000256" key="2">
    <source>
        <dbReference type="SAM" id="Coils"/>
    </source>
</evidence>
<dbReference type="RefSeq" id="WP_413279388.1">
    <property type="nucleotide sequence ID" value="NZ_JBHFNT010000194.1"/>
</dbReference>
<dbReference type="Proteomes" id="UP001576780">
    <property type="component" value="Unassembled WGS sequence"/>
</dbReference>
<dbReference type="SMART" id="SM00091">
    <property type="entry name" value="PAS"/>
    <property type="match status" value="2"/>
</dbReference>
<gene>
    <name evidence="4" type="ORF">ACE1CA_21085</name>
</gene>
<dbReference type="InterPro" id="IPR013656">
    <property type="entry name" value="PAS_4"/>
</dbReference>
<dbReference type="PANTHER" id="PTHR43065">
    <property type="entry name" value="SENSOR HISTIDINE KINASE"/>
    <property type="match status" value="1"/>
</dbReference>
<dbReference type="SUPFAM" id="SSF55874">
    <property type="entry name" value="ATPase domain of HSP90 chaperone/DNA topoisomerase II/histidine kinase"/>
    <property type="match status" value="1"/>
</dbReference>
<keyword evidence="1 4" id="KW-0808">Transferase</keyword>
<keyword evidence="1 4" id="KW-0418">Kinase</keyword>
<evidence type="ECO:0000313" key="4">
    <source>
        <dbReference type="EMBL" id="MFB2837027.1"/>
    </source>
</evidence>
<accession>A0ABV4WPM0</accession>
<dbReference type="Pfam" id="PF02518">
    <property type="entry name" value="HATPase_c"/>
    <property type="match status" value="1"/>
</dbReference>
<name>A0ABV4WPM0_9CYAN</name>
<sequence>MKNFMMNGMEKAAERFKILDRIPIGICALRQDFVVIYWNCCLEKWTNIPKQEIVGTNITKYFPHLGQPRYASRLQDIFAGGPPTIFSSLLHKHLIPASLPNGNLRVEHTTVTAEPAPDGSYYALLSIQDVTELSQRVQDYRVLKDKALAEVQERQQTEAALQQANDQLQAVLDAVPGLVSWISSDLKYIGVNHHLCAVFNQLPESFVGKELGFLDTSFDFANFMSAFMCTAQESARQVIDAKINGTLRNYLIAAQKYQQGQAAVAVGIDITEQKQAEQKLKASLQEKEVLLKEIHHRVKNNLQVISSLLKLQSEYIKDGEVISLLSDSYNRVRSMALIHEKLYQSQGLAQIDAADYINSLTNNLVSFHKQISDRIDLDIQIEPISLDIDTAIPCGLIINELICNALKYAFVDRSTGKITIKLKVIKNKFIMLEIADNGIGLPPGFNIEMNETLGLQLVNNLTNQLDGTLKVCSQSGTYFCITFPRRDNFCQLPSHV</sequence>
<dbReference type="InterPro" id="IPR035965">
    <property type="entry name" value="PAS-like_dom_sf"/>
</dbReference>
<dbReference type="InterPro" id="IPR011495">
    <property type="entry name" value="Sig_transdc_His_kin_sub2_dim/P"/>
</dbReference>
<comment type="caution">
    <text evidence="4">The sequence shown here is derived from an EMBL/GenBank/DDBJ whole genome shotgun (WGS) entry which is preliminary data.</text>
</comment>
<dbReference type="PROSITE" id="PS50109">
    <property type="entry name" value="HIS_KIN"/>
    <property type="match status" value="1"/>
</dbReference>
<organism evidence="4 5">
    <name type="scientific">Floridaenema evergladense BLCC-F167</name>
    <dbReference type="NCBI Taxonomy" id="3153639"/>
    <lineage>
        <taxon>Bacteria</taxon>
        <taxon>Bacillati</taxon>
        <taxon>Cyanobacteriota</taxon>
        <taxon>Cyanophyceae</taxon>
        <taxon>Oscillatoriophycideae</taxon>
        <taxon>Aerosakkonematales</taxon>
        <taxon>Aerosakkonemataceae</taxon>
        <taxon>Floridanema</taxon>
        <taxon>Floridanema evergladense</taxon>
    </lineage>
</organism>
<dbReference type="InterPro" id="IPR036890">
    <property type="entry name" value="HATPase_C_sf"/>
</dbReference>
<dbReference type="CDD" id="cd00130">
    <property type="entry name" value="PAS"/>
    <property type="match status" value="1"/>
</dbReference>
<keyword evidence="2" id="KW-0175">Coiled coil</keyword>
<evidence type="ECO:0000259" key="3">
    <source>
        <dbReference type="PROSITE" id="PS50109"/>
    </source>
</evidence>
<dbReference type="PANTHER" id="PTHR43065:SF23">
    <property type="entry name" value="SENSOR HISTIDINE KINASE PDTAS"/>
    <property type="match status" value="1"/>
</dbReference>
<keyword evidence="5" id="KW-1185">Reference proteome</keyword>
<dbReference type="InterPro" id="IPR000014">
    <property type="entry name" value="PAS"/>
</dbReference>
<dbReference type="Pfam" id="PF07568">
    <property type="entry name" value="HisKA_2"/>
    <property type="match status" value="1"/>
</dbReference>
<dbReference type="Gene3D" id="3.30.565.10">
    <property type="entry name" value="Histidine kinase-like ATPase, C-terminal domain"/>
    <property type="match status" value="1"/>
</dbReference>
<dbReference type="GO" id="GO:0016301">
    <property type="term" value="F:kinase activity"/>
    <property type="evidence" value="ECO:0007669"/>
    <property type="project" value="UniProtKB-KW"/>
</dbReference>
<evidence type="ECO:0000313" key="5">
    <source>
        <dbReference type="Proteomes" id="UP001576780"/>
    </source>
</evidence>
<dbReference type="SMART" id="SM00387">
    <property type="entry name" value="HATPase_c"/>
    <property type="match status" value="1"/>
</dbReference>
<reference evidence="4 5" key="1">
    <citation type="submission" date="2024-09" db="EMBL/GenBank/DDBJ databases">
        <title>Floridaenema gen nov. (Aerosakkonemataceae, Aerosakkonematales ord. nov., Cyanobacteria) from benthic tropical and subtropical fresh waters, with the description of four new species.</title>
        <authorList>
            <person name="Moretto J.A."/>
            <person name="Berthold D.E."/>
            <person name="Lefler F.W."/>
            <person name="Huang I.-S."/>
            <person name="Laughinghouse H. IV."/>
        </authorList>
    </citation>
    <scope>NUCLEOTIDE SEQUENCE [LARGE SCALE GENOMIC DNA]</scope>
    <source>
        <strain evidence="4 5">BLCC-F167</strain>
    </source>
</reference>
<protein>
    <submittedName>
        <fullName evidence="4">Histidine kinase dimerization/phosphoacceptor domain -containing protein</fullName>
    </submittedName>
</protein>
<dbReference type="Gene3D" id="3.30.450.20">
    <property type="entry name" value="PAS domain"/>
    <property type="match status" value="2"/>
</dbReference>
<feature type="coiled-coil region" evidence="2">
    <location>
        <begin position="147"/>
        <end position="174"/>
    </location>
</feature>
<dbReference type="Pfam" id="PF08448">
    <property type="entry name" value="PAS_4"/>
    <property type="match status" value="1"/>
</dbReference>
<dbReference type="InterPro" id="IPR003594">
    <property type="entry name" value="HATPase_dom"/>
</dbReference>
<dbReference type="EMBL" id="JBHFNT010000194">
    <property type="protein sequence ID" value="MFB2837027.1"/>
    <property type="molecule type" value="Genomic_DNA"/>
</dbReference>
<feature type="domain" description="Histidine kinase" evidence="3">
    <location>
        <begin position="293"/>
        <end position="487"/>
    </location>
</feature>
<dbReference type="InterPro" id="IPR005467">
    <property type="entry name" value="His_kinase_dom"/>
</dbReference>